<feature type="domain" description="Peptidase M16 N-terminal" evidence="1">
    <location>
        <begin position="39"/>
        <end position="170"/>
    </location>
</feature>
<proteinExistence type="predicted"/>
<sequence length="421" mass="48643">MKGANMQTNPYHEQVHHHTFSNGFDLFYIEKKGFAQKFAGVMINYGGADQPRDFTLPAGTAHFLEHQLFAKPYGDITDKFEQYEASSNAFTSYNETMYFANFTHHTYENIKTLVELVANPYFTEKNVDTEREIILQELKMYQDMPDWQLNNRLMHMMYGDEPLSQEVVGTEDSLQTITAQTLTDAYNEYYSAQNMKLVVVGDLDFNHLIDEIEATVKQIKSNSSNIVEEKTTFKDEESKVVKVEGKVESPKFSIGIKFSEHDFDVARPQLYIAMQILMETLFGLSGQLYQDLQKQNLVNGEIDFDINFNRQGDFAIVSGTSQNPQEAATLIKEAFFNASINQSDFERQKRKLFGQEIRQLDDFEGYGIEFIESIFDQEDYYQYYTDIQNISFETCTKLISEIKTQSTSQTAILFNQNNVDK</sequence>
<dbReference type="PANTHER" id="PTHR11851">
    <property type="entry name" value="METALLOPROTEASE"/>
    <property type="match status" value="1"/>
</dbReference>
<dbReference type="InterPro" id="IPR007863">
    <property type="entry name" value="Peptidase_M16_C"/>
</dbReference>
<feature type="domain" description="Peptidase M16 C-terminal" evidence="2">
    <location>
        <begin position="176"/>
        <end position="352"/>
    </location>
</feature>
<dbReference type="SUPFAM" id="SSF63411">
    <property type="entry name" value="LuxS/MPP-like metallohydrolase"/>
    <property type="match status" value="2"/>
</dbReference>
<dbReference type="InterPro" id="IPR011249">
    <property type="entry name" value="Metalloenz_LuxS/M16"/>
</dbReference>
<dbReference type="InterPro" id="IPR050361">
    <property type="entry name" value="MPP/UQCRC_Complex"/>
</dbReference>
<dbReference type="EMBL" id="JAWMWG010000001">
    <property type="protein sequence ID" value="MEJ6348194.1"/>
    <property type="molecule type" value="Genomic_DNA"/>
</dbReference>
<organism evidence="3 4">
    <name type="scientific">Holzapfeliella saturejae</name>
    <dbReference type="NCBI Taxonomy" id="3082953"/>
    <lineage>
        <taxon>Bacteria</taxon>
        <taxon>Bacillati</taxon>
        <taxon>Bacillota</taxon>
        <taxon>Bacilli</taxon>
        <taxon>Lactobacillales</taxon>
        <taxon>Lactobacillaceae</taxon>
        <taxon>Holzapfeliella</taxon>
    </lineage>
</organism>
<dbReference type="InterPro" id="IPR011765">
    <property type="entry name" value="Pept_M16_N"/>
</dbReference>
<accession>A0ABU8SG16</accession>
<reference evidence="3 4" key="1">
    <citation type="submission" date="2023-10" db="EMBL/GenBank/DDBJ databases">
        <title>Holzapfeliella saturejae sp. nov. isolated from Satureja montana flowers.</title>
        <authorList>
            <person name="Alcantara C."/>
            <person name="Zuniga M."/>
            <person name="Landete J.M."/>
            <person name="Monedero V."/>
        </authorList>
    </citation>
    <scope>NUCLEOTIDE SEQUENCE [LARGE SCALE GENOMIC DNA]</scope>
    <source>
        <strain evidence="3 4">He02</strain>
    </source>
</reference>
<dbReference type="PANTHER" id="PTHR11851:SF134">
    <property type="entry name" value="ZINC-DEPENDENT PROTEASE"/>
    <property type="match status" value="1"/>
</dbReference>
<dbReference type="NCBIfam" id="NF047421">
    <property type="entry name" value="YfmH_fam"/>
    <property type="match status" value="1"/>
</dbReference>
<dbReference type="Gene3D" id="3.30.830.10">
    <property type="entry name" value="Metalloenzyme, LuxS/M16 peptidase-like"/>
    <property type="match status" value="2"/>
</dbReference>
<dbReference type="Pfam" id="PF05193">
    <property type="entry name" value="Peptidase_M16_C"/>
    <property type="match status" value="1"/>
</dbReference>
<keyword evidence="4" id="KW-1185">Reference proteome</keyword>
<protein>
    <submittedName>
        <fullName evidence="3">Pitrilysin family protein</fullName>
    </submittedName>
</protein>
<evidence type="ECO:0000259" key="1">
    <source>
        <dbReference type="Pfam" id="PF00675"/>
    </source>
</evidence>
<dbReference type="Pfam" id="PF00675">
    <property type="entry name" value="Peptidase_M16"/>
    <property type="match status" value="1"/>
</dbReference>
<name>A0ABU8SG16_9LACO</name>
<dbReference type="RefSeq" id="WP_339969135.1">
    <property type="nucleotide sequence ID" value="NZ_JAWMWG010000001.1"/>
</dbReference>
<evidence type="ECO:0000313" key="4">
    <source>
        <dbReference type="Proteomes" id="UP001377804"/>
    </source>
</evidence>
<comment type="caution">
    <text evidence="3">The sequence shown here is derived from an EMBL/GenBank/DDBJ whole genome shotgun (WGS) entry which is preliminary data.</text>
</comment>
<gene>
    <name evidence="3" type="ORF">R4Y45_02995</name>
</gene>
<dbReference type="Proteomes" id="UP001377804">
    <property type="component" value="Unassembled WGS sequence"/>
</dbReference>
<evidence type="ECO:0000259" key="2">
    <source>
        <dbReference type="Pfam" id="PF05193"/>
    </source>
</evidence>
<evidence type="ECO:0000313" key="3">
    <source>
        <dbReference type="EMBL" id="MEJ6348194.1"/>
    </source>
</evidence>